<evidence type="ECO:0000313" key="5">
    <source>
        <dbReference type="Proteomes" id="UP000799324"/>
    </source>
</evidence>
<dbReference type="EMBL" id="MU004462">
    <property type="protein sequence ID" value="KAF2650229.1"/>
    <property type="molecule type" value="Genomic_DNA"/>
</dbReference>
<keyword evidence="2" id="KW-0472">Membrane</keyword>
<dbReference type="AlphaFoldDB" id="A0A6A6SR95"/>
<feature type="region of interest" description="Disordered" evidence="1">
    <location>
        <begin position="304"/>
        <end position="343"/>
    </location>
</feature>
<feature type="compositionally biased region" description="Basic and acidic residues" evidence="1">
    <location>
        <begin position="384"/>
        <end position="395"/>
    </location>
</feature>
<evidence type="ECO:0000256" key="1">
    <source>
        <dbReference type="SAM" id="MobiDB-lite"/>
    </source>
</evidence>
<dbReference type="PANTHER" id="PTHR37013:SF3">
    <property type="entry name" value="INTEGRAL MEMBRANE PROTEIN (AFU_ORTHOLOGUE AFUA_1G05950)"/>
    <property type="match status" value="1"/>
</dbReference>
<evidence type="ECO:0000256" key="2">
    <source>
        <dbReference type="SAM" id="Phobius"/>
    </source>
</evidence>
<dbReference type="OrthoDB" id="405906at2759"/>
<feature type="domain" description="DUF7703" evidence="3">
    <location>
        <begin position="41"/>
        <end position="303"/>
    </location>
</feature>
<name>A0A6A6SR95_9PLEO</name>
<dbReference type="Pfam" id="PF24802">
    <property type="entry name" value="DUF7703"/>
    <property type="match status" value="1"/>
</dbReference>
<accession>A0A6A6SR95</accession>
<feature type="compositionally biased region" description="Polar residues" evidence="1">
    <location>
        <begin position="323"/>
        <end position="336"/>
    </location>
</feature>
<keyword evidence="2" id="KW-1133">Transmembrane helix</keyword>
<proteinExistence type="predicted"/>
<organism evidence="4 5">
    <name type="scientific">Lophiostoma macrostomum CBS 122681</name>
    <dbReference type="NCBI Taxonomy" id="1314788"/>
    <lineage>
        <taxon>Eukaryota</taxon>
        <taxon>Fungi</taxon>
        <taxon>Dikarya</taxon>
        <taxon>Ascomycota</taxon>
        <taxon>Pezizomycotina</taxon>
        <taxon>Dothideomycetes</taxon>
        <taxon>Pleosporomycetidae</taxon>
        <taxon>Pleosporales</taxon>
        <taxon>Lophiostomataceae</taxon>
        <taxon>Lophiostoma</taxon>
    </lineage>
</organism>
<dbReference type="PANTHER" id="PTHR37013">
    <property type="entry name" value="INTEGRAL MEMBRANE PROTEIN (AFU_ORTHOLOGUE AFUA_1G05950)-RELATED"/>
    <property type="match status" value="1"/>
</dbReference>
<keyword evidence="5" id="KW-1185">Reference proteome</keyword>
<keyword evidence="2" id="KW-0812">Transmembrane</keyword>
<feature type="transmembrane region" description="Helical" evidence="2">
    <location>
        <begin position="42"/>
        <end position="66"/>
    </location>
</feature>
<feature type="transmembrane region" description="Helical" evidence="2">
    <location>
        <begin position="186"/>
        <end position="207"/>
    </location>
</feature>
<protein>
    <recommendedName>
        <fullName evidence="3">DUF7703 domain-containing protein</fullName>
    </recommendedName>
</protein>
<evidence type="ECO:0000259" key="3">
    <source>
        <dbReference type="Pfam" id="PF24802"/>
    </source>
</evidence>
<sequence>MATASPTSSTLPEQTAPAQGSLDSAGAGITGGYTGDSLSLKVIIAFLIGLALYNAVELMILVFITFNRYKGLYFWSLIVAGFGVIPYALGFLIKFFQLLDPNQNEGYLAVVFLTIGWYMMITGQSVVLWSRLHLVTTSRRILSGTKYMIIFNAVTLHTVTTVLTFGSNSNSLTPTTLNHFVRGYNIMEKIQMVGFFVQELILSLIYIKETVRLLRLSEAVIKGEVEAGSVVDESNLSSRSVRKTMNQLIIINAIIIAMDIALLAVEFANLYLIETTLKGVVYSIKLKLEFAVLSKLVQLVRTHSDSGHGESGSGDSAKRRGTATGSMLEKSNSGTSVPRLGSYGHTGNLNARMEWPDFVDPDRVEGDVTRAEPVRPGVNGGDARGNDGWEGRKDNVNERERWKRRARAHRNSWIDQEMDKHNIG</sequence>
<feature type="region of interest" description="Disordered" evidence="1">
    <location>
        <begin position="1"/>
        <end position="22"/>
    </location>
</feature>
<gene>
    <name evidence="4" type="ORF">K491DRAFT_707674</name>
</gene>
<feature type="transmembrane region" description="Helical" evidence="2">
    <location>
        <begin position="149"/>
        <end position="166"/>
    </location>
</feature>
<dbReference type="Proteomes" id="UP000799324">
    <property type="component" value="Unassembled WGS sequence"/>
</dbReference>
<feature type="transmembrane region" description="Helical" evidence="2">
    <location>
        <begin position="107"/>
        <end position="129"/>
    </location>
</feature>
<evidence type="ECO:0000313" key="4">
    <source>
        <dbReference type="EMBL" id="KAF2650229.1"/>
    </source>
</evidence>
<feature type="region of interest" description="Disordered" evidence="1">
    <location>
        <begin position="371"/>
        <end position="395"/>
    </location>
</feature>
<feature type="transmembrane region" description="Helical" evidence="2">
    <location>
        <begin position="248"/>
        <end position="273"/>
    </location>
</feature>
<reference evidence="4" key="1">
    <citation type="journal article" date="2020" name="Stud. Mycol.">
        <title>101 Dothideomycetes genomes: a test case for predicting lifestyles and emergence of pathogens.</title>
        <authorList>
            <person name="Haridas S."/>
            <person name="Albert R."/>
            <person name="Binder M."/>
            <person name="Bloem J."/>
            <person name="Labutti K."/>
            <person name="Salamov A."/>
            <person name="Andreopoulos B."/>
            <person name="Baker S."/>
            <person name="Barry K."/>
            <person name="Bills G."/>
            <person name="Bluhm B."/>
            <person name="Cannon C."/>
            <person name="Castanera R."/>
            <person name="Culley D."/>
            <person name="Daum C."/>
            <person name="Ezra D."/>
            <person name="Gonzalez J."/>
            <person name="Henrissat B."/>
            <person name="Kuo A."/>
            <person name="Liang C."/>
            <person name="Lipzen A."/>
            <person name="Lutzoni F."/>
            <person name="Magnuson J."/>
            <person name="Mondo S."/>
            <person name="Nolan M."/>
            <person name="Ohm R."/>
            <person name="Pangilinan J."/>
            <person name="Park H.-J."/>
            <person name="Ramirez L."/>
            <person name="Alfaro M."/>
            <person name="Sun H."/>
            <person name="Tritt A."/>
            <person name="Yoshinaga Y."/>
            <person name="Zwiers L.-H."/>
            <person name="Turgeon B."/>
            <person name="Goodwin S."/>
            <person name="Spatafora J."/>
            <person name="Crous P."/>
            <person name="Grigoriev I."/>
        </authorList>
    </citation>
    <scope>NUCLEOTIDE SEQUENCE</scope>
    <source>
        <strain evidence="4">CBS 122681</strain>
    </source>
</reference>
<dbReference type="InterPro" id="IPR056120">
    <property type="entry name" value="DUF7703"/>
</dbReference>
<feature type="transmembrane region" description="Helical" evidence="2">
    <location>
        <begin position="73"/>
        <end position="95"/>
    </location>
</feature>